<protein>
    <recommendedName>
        <fullName evidence="3">Nascent polypeptide-associated complex subunit alpha</fullName>
    </recommendedName>
    <alternativeName>
        <fullName evidence="4">Alpha-NAC</fullName>
    </alternativeName>
</protein>
<dbReference type="SMART" id="SM01407">
    <property type="entry name" value="NAC"/>
    <property type="match status" value="1"/>
</dbReference>
<dbReference type="PROSITE" id="PS51151">
    <property type="entry name" value="NAC_AB"/>
    <property type="match status" value="1"/>
</dbReference>
<dbReference type="Pfam" id="PF19026">
    <property type="entry name" value="UBA_HYPK"/>
    <property type="match status" value="1"/>
</dbReference>
<dbReference type="Proteomes" id="UP000289152">
    <property type="component" value="Unassembled WGS sequence"/>
</dbReference>
<name>A0A4Q1BJV6_TREME</name>
<dbReference type="Pfam" id="PF01849">
    <property type="entry name" value="NAC"/>
    <property type="match status" value="1"/>
</dbReference>
<evidence type="ECO:0000256" key="3">
    <source>
        <dbReference type="ARBA" id="ARBA00014437"/>
    </source>
</evidence>
<reference evidence="6 7" key="1">
    <citation type="submission" date="2016-06" db="EMBL/GenBank/DDBJ databases">
        <title>Evolution of pathogenesis and genome organization in the Tremellales.</title>
        <authorList>
            <person name="Cuomo C."/>
            <person name="Litvintseva A."/>
            <person name="Heitman J."/>
            <person name="Chen Y."/>
            <person name="Sun S."/>
            <person name="Springer D."/>
            <person name="Dromer F."/>
            <person name="Young S."/>
            <person name="Zeng Q."/>
            <person name="Chapman S."/>
            <person name="Gujja S."/>
            <person name="Saif S."/>
            <person name="Birren B."/>
        </authorList>
    </citation>
    <scope>NUCLEOTIDE SEQUENCE [LARGE SCALE GENOMIC DNA]</scope>
    <source>
        <strain evidence="6 7">ATCC 28783</strain>
    </source>
</reference>
<dbReference type="InterPro" id="IPR002715">
    <property type="entry name" value="Nas_poly-pep-assoc_cplx_dom"/>
</dbReference>
<feature type="domain" description="NAC-A/B" evidence="5">
    <location>
        <begin position="24"/>
        <end position="89"/>
    </location>
</feature>
<dbReference type="Gene3D" id="2.20.70.30">
    <property type="entry name" value="Nascent polypeptide-associated complex domain"/>
    <property type="match status" value="1"/>
</dbReference>
<dbReference type="AlphaFoldDB" id="A0A4Q1BJV6"/>
<dbReference type="GO" id="GO:0005854">
    <property type="term" value="C:nascent polypeptide-associated complex"/>
    <property type="evidence" value="ECO:0007669"/>
    <property type="project" value="InterPro"/>
</dbReference>
<dbReference type="PANTHER" id="PTHR21713">
    <property type="entry name" value="NASCENT POLYPEPTIDE ASSOCIATED COMPLEX ALPHA SUBUNIT-RELATED"/>
    <property type="match status" value="1"/>
</dbReference>
<dbReference type="OrthoDB" id="3169036at2759"/>
<organism evidence="6 7">
    <name type="scientific">Tremella mesenterica</name>
    <name type="common">Jelly fungus</name>
    <dbReference type="NCBI Taxonomy" id="5217"/>
    <lineage>
        <taxon>Eukaryota</taxon>
        <taxon>Fungi</taxon>
        <taxon>Dikarya</taxon>
        <taxon>Basidiomycota</taxon>
        <taxon>Agaricomycotina</taxon>
        <taxon>Tremellomycetes</taxon>
        <taxon>Tremellales</taxon>
        <taxon>Tremellaceae</taxon>
        <taxon>Tremella</taxon>
    </lineage>
</organism>
<comment type="similarity">
    <text evidence="2">Belongs to the NAC-alpha family.</text>
</comment>
<evidence type="ECO:0000256" key="2">
    <source>
        <dbReference type="ARBA" id="ARBA00009882"/>
    </source>
</evidence>
<comment type="subcellular location">
    <subcellularLocation>
        <location evidence="1">Cytoplasm</location>
    </subcellularLocation>
</comment>
<dbReference type="InterPro" id="IPR016641">
    <property type="entry name" value="EGD2/NACA0like"/>
</dbReference>
<accession>A0A4Q1BJV6</accession>
<dbReference type="FunCoup" id="A0A4Q1BJV6">
    <property type="interactions" value="430"/>
</dbReference>
<dbReference type="EMBL" id="SDIL01000056">
    <property type="protein sequence ID" value="RXK37946.1"/>
    <property type="molecule type" value="Genomic_DNA"/>
</dbReference>
<keyword evidence="7" id="KW-1185">Reference proteome</keyword>
<dbReference type="InterPro" id="IPR044034">
    <property type="entry name" value="NAC-like_UBA"/>
</dbReference>
<dbReference type="CDD" id="cd14278">
    <property type="entry name" value="UBA_NAC_like"/>
    <property type="match status" value="1"/>
</dbReference>
<dbReference type="CDD" id="cd22054">
    <property type="entry name" value="NAC_NACA"/>
    <property type="match status" value="1"/>
</dbReference>
<comment type="caution">
    <text evidence="6">The sequence shown here is derived from an EMBL/GenBank/DDBJ whole genome shotgun (WGS) entry which is preliminary data.</text>
</comment>
<gene>
    <name evidence="6" type="ORF">M231_04732</name>
</gene>
<evidence type="ECO:0000259" key="5">
    <source>
        <dbReference type="PROSITE" id="PS51151"/>
    </source>
</evidence>
<dbReference type="STRING" id="5217.A0A4Q1BJV6"/>
<evidence type="ECO:0000313" key="6">
    <source>
        <dbReference type="EMBL" id="RXK37946.1"/>
    </source>
</evidence>
<dbReference type="Gene3D" id="1.10.8.10">
    <property type="entry name" value="DNA helicase RuvA subunit, C-terminal domain"/>
    <property type="match status" value="1"/>
</dbReference>
<evidence type="ECO:0000313" key="7">
    <source>
        <dbReference type="Proteomes" id="UP000289152"/>
    </source>
</evidence>
<sequence length="188" mass="19565">MSIENIENLTIDDAEAGGLAGEVSRGERKARKLLEGLGLKKVQGIQRVVVRRPKGVLLVIAQPEVFKSPGSDCYIVFGEAKVEDPASAAQMSAQAQLAASTNAAQKAHQQGGFKEGIPKELADLVGEDDAPDLVAADGKAANGKEADTSDVKVDEDDVSLVVAQTGCTPEKAREALKAEGGDLINASE</sequence>
<dbReference type="VEuPathDB" id="FungiDB:TREMEDRAFT_28397"/>
<proteinExistence type="inferred from homology"/>
<evidence type="ECO:0000256" key="1">
    <source>
        <dbReference type="ARBA" id="ARBA00004496"/>
    </source>
</evidence>
<dbReference type="PIRSF" id="PIRSF015901">
    <property type="entry name" value="NAC_alpha"/>
    <property type="match status" value="1"/>
</dbReference>
<evidence type="ECO:0000256" key="4">
    <source>
        <dbReference type="ARBA" id="ARBA00030300"/>
    </source>
</evidence>
<dbReference type="InParanoid" id="A0A4Q1BJV6"/>
<dbReference type="InterPro" id="IPR038187">
    <property type="entry name" value="NAC_A/B_dom_sf"/>
</dbReference>